<dbReference type="AlphaFoldDB" id="A0A0R1QE78"/>
<dbReference type="OrthoDB" id="2306268at2"/>
<organism evidence="1 2">
    <name type="scientific">Companilactobacillus mindensis DSM 14500</name>
    <dbReference type="NCBI Taxonomy" id="1423770"/>
    <lineage>
        <taxon>Bacteria</taxon>
        <taxon>Bacillati</taxon>
        <taxon>Bacillota</taxon>
        <taxon>Bacilli</taxon>
        <taxon>Lactobacillales</taxon>
        <taxon>Lactobacillaceae</taxon>
        <taxon>Companilactobacillus</taxon>
    </lineage>
</organism>
<keyword evidence="2" id="KW-1185">Reference proteome</keyword>
<dbReference type="RefSeq" id="WP_057888714.1">
    <property type="nucleotide sequence ID" value="NZ_AZEZ01000095.1"/>
</dbReference>
<dbReference type="PATRIC" id="fig|1423770.3.peg.1386"/>
<name>A0A0R1QE78_9LACO</name>
<evidence type="ECO:0000313" key="1">
    <source>
        <dbReference type="EMBL" id="KRL43037.1"/>
    </source>
</evidence>
<accession>A0A0R1QE78</accession>
<sequence>MDDSDYIMRQIKSFAEGFGMMVGKKGASKTEIVYQQQQNQNGKLYTALDDLLLHEKYEAAIQAVYAQKFNLDQEHYYALGQWLIQKLTKIPEVDSNLLGEFVHNINKSK</sequence>
<proteinExistence type="predicted"/>
<comment type="caution">
    <text evidence="1">The sequence shown here is derived from an EMBL/GenBank/DDBJ whole genome shotgun (WGS) entry which is preliminary data.</text>
</comment>
<dbReference type="Proteomes" id="UP000050872">
    <property type="component" value="Unassembled WGS sequence"/>
</dbReference>
<gene>
    <name evidence="1" type="ORF">FD29_GL001349</name>
</gene>
<evidence type="ECO:0000313" key="2">
    <source>
        <dbReference type="Proteomes" id="UP000050872"/>
    </source>
</evidence>
<dbReference type="EMBL" id="AZEZ01000095">
    <property type="protein sequence ID" value="KRL43037.1"/>
    <property type="molecule type" value="Genomic_DNA"/>
</dbReference>
<protein>
    <submittedName>
        <fullName evidence="1">Uncharacterized protein</fullName>
    </submittedName>
</protein>
<reference evidence="1 2" key="1">
    <citation type="journal article" date="2015" name="Genome Announc.">
        <title>Expanding the biotechnology potential of lactobacilli through comparative genomics of 213 strains and associated genera.</title>
        <authorList>
            <person name="Sun Z."/>
            <person name="Harris H.M."/>
            <person name="McCann A."/>
            <person name="Guo C."/>
            <person name="Argimon S."/>
            <person name="Zhang W."/>
            <person name="Yang X."/>
            <person name="Jeffery I.B."/>
            <person name="Cooney J.C."/>
            <person name="Kagawa T.F."/>
            <person name="Liu W."/>
            <person name="Song Y."/>
            <person name="Salvetti E."/>
            <person name="Wrobel A."/>
            <person name="Rasinkangas P."/>
            <person name="Parkhill J."/>
            <person name="Rea M.C."/>
            <person name="O'Sullivan O."/>
            <person name="Ritari J."/>
            <person name="Douillard F.P."/>
            <person name="Paul Ross R."/>
            <person name="Yang R."/>
            <person name="Briner A.E."/>
            <person name="Felis G.E."/>
            <person name="de Vos W.M."/>
            <person name="Barrangou R."/>
            <person name="Klaenhammer T.R."/>
            <person name="Caufield P.W."/>
            <person name="Cui Y."/>
            <person name="Zhang H."/>
            <person name="O'Toole P.W."/>
        </authorList>
    </citation>
    <scope>NUCLEOTIDE SEQUENCE [LARGE SCALE GENOMIC DNA]</scope>
    <source>
        <strain evidence="1 2">DSM 14500</strain>
    </source>
</reference>